<dbReference type="InterPro" id="IPR037883">
    <property type="entry name" value="Knr4/Smi1-like_sf"/>
</dbReference>
<name>A0ABT4AGM3_9BACT</name>
<reference evidence="2 3" key="1">
    <citation type="submission" date="2022-11" db="EMBL/GenBank/DDBJ databases">
        <title>Minimal conservation of predation-associated metabolite biosynthetic gene clusters underscores biosynthetic potential of Myxococcota including descriptions for ten novel species: Archangium lansinium sp. nov., Myxococcus landrumus sp. nov., Nannocystis bai.</title>
        <authorList>
            <person name="Ahearne A."/>
            <person name="Stevens C."/>
            <person name="Phillips K."/>
        </authorList>
    </citation>
    <scope>NUCLEOTIDE SEQUENCE [LARGE SCALE GENOMIC DNA]</scope>
    <source>
        <strain evidence="2 3">MIWBW</strain>
    </source>
</reference>
<dbReference type="Gene3D" id="3.40.1580.10">
    <property type="entry name" value="SMI1/KNR4-like"/>
    <property type="match status" value="1"/>
</dbReference>
<proteinExistence type="predicted"/>
<dbReference type="Proteomes" id="UP001207654">
    <property type="component" value="Unassembled WGS sequence"/>
</dbReference>
<sequence length="148" mass="17000">MNIRWQPYVWKEAHPVESVEVEKLEAAWNVQLPEEYKQLAPRHHGMRPTPNVFDIGESDNAFTCLLTLASEEPKEGYAVSSRYSIIRAYVPPGIFPFGMTPGGENICFDYRDASPGQPRIVLVTIELEVYFIANNFREFLEGLHELRD</sequence>
<gene>
    <name evidence="2" type="ORF">OV287_38340</name>
</gene>
<dbReference type="Pfam" id="PF09346">
    <property type="entry name" value="SMI1_KNR4"/>
    <property type="match status" value="1"/>
</dbReference>
<evidence type="ECO:0000313" key="3">
    <source>
        <dbReference type="Proteomes" id="UP001207654"/>
    </source>
</evidence>
<organism evidence="2 3">
    <name type="scientific">Archangium lansingense</name>
    <dbReference type="NCBI Taxonomy" id="2995310"/>
    <lineage>
        <taxon>Bacteria</taxon>
        <taxon>Pseudomonadati</taxon>
        <taxon>Myxococcota</taxon>
        <taxon>Myxococcia</taxon>
        <taxon>Myxococcales</taxon>
        <taxon>Cystobacterineae</taxon>
        <taxon>Archangiaceae</taxon>
        <taxon>Archangium</taxon>
    </lineage>
</organism>
<keyword evidence="3" id="KW-1185">Reference proteome</keyword>
<evidence type="ECO:0000259" key="1">
    <source>
        <dbReference type="SMART" id="SM00860"/>
    </source>
</evidence>
<dbReference type="SMART" id="SM00860">
    <property type="entry name" value="SMI1_KNR4"/>
    <property type="match status" value="1"/>
</dbReference>
<dbReference type="InterPro" id="IPR018958">
    <property type="entry name" value="Knr4/Smi1-like_dom"/>
</dbReference>
<accession>A0ABT4AGM3</accession>
<comment type="caution">
    <text evidence="2">The sequence shown here is derived from an EMBL/GenBank/DDBJ whole genome shotgun (WGS) entry which is preliminary data.</text>
</comment>
<feature type="domain" description="Knr4/Smi1-like" evidence="1">
    <location>
        <begin position="15"/>
        <end position="142"/>
    </location>
</feature>
<dbReference type="RefSeq" id="WP_267539000.1">
    <property type="nucleotide sequence ID" value="NZ_JAPNKA010000001.1"/>
</dbReference>
<dbReference type="EMBL" id="JAPNKA010000001">
    <property type="protein sequence ID" value="MCY1080329.1"/>
    <property type="molecule type" value="Genomic_DNA"/>
</dbReference>
<protein>
    <submittedName>
        <fullName evidence="2">SMI1/KNR4 family protein</fullName>
    </submittedName>
</protein>
<evidence type="ECO:0000313" key="2">
    <source>
        <dbReference type="EMBL" id="MCY1080329.1"/>
    </source>
</evidence>
<dbReference type="SUPFAM" id="SSF160631">
    <property type="entry name" value="SMI1/KNR4-like"/>
    <property type="match status" value="1"/>
</dbReference>